<dbReference type="EMBL" id="PSZC01000008">
    <property type="protein sequence ID" value="PPJ37799.1"/>
    <property type="molecule type" value="Genomic_DNA"/>
</dbReference>
<evidence type="ECO:0000256" key="7">
    <source>
        <dbReference type="SAM" id="Phobius"/>
    </source>
</evidence>
<feature type="transmembrane region" description="Helical" evidence="7">
    <location>
        <begin position="111"/>
        <end position="132"/>
    </location>
</feature>
<dbReference type="AlphaFoldDB" id="A0A2S6ARH8"/>
<accession>A0A2S6ARH8</accession>
<feature type="compositionally biased region" description="Low complexity" evidence="6">
    <location>
        <begin position="52"/>
        <end position="64"/>
    </location>
</feature>
<dbReference type="Pfam" id="PF06271">
    <property type="entry name" value="RDD"/>
    <property type="match status" value="1"/>
</dbReference>
<dbReference type="InterPro" id="IPR051791">
    <property type="entry name" value="Pra-immunoreactive"/>
</dbReference>
<keyword evidence="3 7" id="KW-0812">Transmembrane</keyword>
<organism evidence="9 10">
    <name type="scientific">Nocardia nova</name>
    <dbReference type="NCBI Taxonomy" id="37330"/>
    <lineage>
        <taxon>Bacteria</taxon>
        <taxon>Bacillati</taxon>
        <taxon>Actinomycetota</taxon>
        <taxon>Actinomycetes</taxon>
        <taxon>Mycobacteriales</taxon>
        <taxon>Nocardiaceae</taxon>
        <taxon>Nocardia</taxon>
    </lineage>
</organism>
<reference evidence="9 10" key="1">
    <citation type="submission" date="2018-02" db="EMBL/GenBank/DDBJ databases">
        <title>8 Nocardia nova and 1 Nocardia cyriacigeorgica strain used for evolution to TMP-SMX.</title>
        <authorList>
            <person name="Mehta H."/>
            <person name="Weng J."/>
            <person name="Shamoo Y."/>
        </authorList>
    </citation>
    <scope>NUCLEOTIDE SEQUENCE [LARGE SCALE GENOMIC DNA]</scope>
    <source>
        <strain evidence="9 10">MDA3139</strain>
    </source>
</reference>
<sequence length="261" mass="26731">MTNPSDPNGPYGQPGQPGYGYPPAGQQPGYGAPPPGYGAPAPGYGTPPPGYGAPQQGYGTAAPGYSAAQPNYGAPPPGAGYPPAGSGYGYPQPGYGPPAPYASWIARVGGYLVDGLIIGVPFGILYGLAIGLGTKDLDCSSSDDSYGSTYSYSSTCTSGGMTAVGIILMLLAFLVMAAAALYLIYLEGTTGQTPGKKLVGIRVIKEADGQVLGFGMAFVRKLCHILDNALCGLGYLWPLWDEKNQTFADKIVGTIVVQAQQ</sequence>
<keyword evidence="5 7" id="KW-0472">Membrane</keyword>
<evidence type="ECO:0000256" key="4">
    <source>
        <dbReference type="ARBA" id="ARBA00022989"/>
    </source>
</evidence>
<comment type="caution">
    <text evidence="9">The sequence shown here is derived from an EMBL/GenBank/DDBJ whole genome shotgun (WGS) entry which is preliminary data.</text>
</comment>
<feature type="compositionally biased region" description="Low complexity" evidence="6">
    <location>
        <begin position="9"/>
        <end position="30"/>
    </location>
</feature>
<evidence type="ECO:0000256" key="5">
    <source>
        <dbReference type="ARBA" id="ARBA00023136"/>
    </source>
</evidence>
<dbReference type="PANTHER" id="PTHR36115">
    <property type="entry name" value="PROLINE-RICH ANTIGEN HOMOLOG-RELATED"/>
    <property type="match status" value="1"/>
</dbReference>
<dbReference type="GO" id="GO:0005886">
    <property type="term" value="C:plasma membrane"/>
    <property type="evidence" value="ECO:0007669"/>
    <property type="project" value="UniProtKB-SubCell"/>
</dbReference>
<dbReference type="InterPro" id="IPR010432">
    <property type="entry name" value="RDD"/>
</dbReference>
<proteinExistence type="predicted"/>
<evidence type="ECO:0000313" key="9">
    <source>
        <dbReference type="EMBL" id="PPJ37799.1"/>
    </source>
</evidence>
<evidence type="ECO:0000256" key="2">
    <source>
        <dbReference type="ARBA" id="ARBA00022475"/>
    </source>
</evidence>
<dbReference type="Proteomes" id="UP000239874">
    <property type="component" value="Unassembled WGS sequence"/>
</dbReference>
<dbReference type="RefSeq" id="WP_104379947.1">
    <property type="nucleotide sequence ID" value="NZ_PSZC01000008.1"/>
</dbReference>
<feature type="transmembrane region" description="Helical" evidence="7">
    <location>
        <begin position="163"/>
        <end position="186"/>
    </location>
</feature>
<protein>
    <recommendedName>
        <fullName evidence="8">RDD domain-containing protein</fullName>
    </recommendedName>
</protein>
<name>A0A2S6ARH8_9NOCA</name>
<gene>
    <name evidence="9" type="ORF">C5E45_14310</name>
</gene>
<comment type="subcellular location">
    <subcellularLocation>
        <location evidence="1">Cell membrane</location>
        <topology evidence="1">Multi-pass membrane protein</topology>
    </subcellularLocation>
</comment>
<keyword evidence="2" id="KW-1003">Cell membrane</keyword>
<evidence type="ECO:0000256" key="1">
    <source>
        <dbReference type="ARBA" id="ARBA00004651"/>
    </source>
</evidence>
<feature type="domain" description="RDD" evidence="8">
    <location>
        <begin position="101"/>
        <end position="252"/>
    </location>
</feature>
<evidence type="ECO:0000259" key="8">
    <source>
        <dbReference type="Pfam" id="PF06271"/>
    </source>
</evidence>
<keyword evidence="4 7" id="KW-1133">Transmembrane helix</keyword>
<dbReference type="PANTHER" id="PTHR36115:SF6">
    <property type="entry name" value="PROLINE-RICH ANTIGEN HOMOLOG"/>
    <property type="match status" value="1"/>
</dbReference>
<evidence type="ECO:0000313" key="10">
    <source>
        <dbReference type="Proteomes" id="UP000239874"/>
    </source>
</evidence>
<feature type="region of interest" description="Disordered" evidence="6">
    <location>
        <begin position="1"/>
        <end position="64"/>
    </location>
</feature>
<evidence type="ECO:0000256" key="3">
    <source>
        <dbReference type="ARBA" id="ARBA00022692"/>
    </source>
</evidence>
<evidence type="ECO:0000256" key="6">
    <source>
        <dbReference type="SAM" id="MobiDB-lite"/>
    </source>
</evidence>